<feature type="transmembrane region" description="Helical" evidence="10">
    <location>
        <begin position="392"/>
        <end position="421"/>
    </location>
</feature>
<feature type="transmembrane region" description="Helical" evidence="10">
    <location>
        <begin position="361"/>
        <end position="380"/>
    </location>
</feature>
<feature type="transmembrane region" description="Helical" evidence="10">
    <location>
        <begin position="128"/>
        <end position="149"/>
    </location>
</feature>
<evidence type="ECO:0000256" key="10">
    <source>
        <dbReference type="SAM" id="Phobius"/>
    </source>
</evidence>
<evidence type="ECO:0000313" key="13">
    <source>
        <dbReference type="Proteomes" id="UP001627408"/>
    </source>
</evidence>
<evidence type="ECO:0000256" key="6">
    <source>
        <dbReference type="ARBA" id="ARBA00023053"/>
    </source>
</evidence>
<evidence type="ECO:0000256" key="4">
    <source>
        <dbReference type="ARBA" id="ARBA00022692"/>
    </source>
</evidence>
<dbReference type="InterPro" id="IPR006153">
    <property type="entry name" value="Cation/H_exchanger_TM"/>
</dbReference>
<feature type="domain" description="Cyclic nucleotide-binding" evidence="11">
    <location>
        <begin position="708"/>
        <end position="822"/>
    </location>
</feature>
<dbReference type="InterPro" id="IPR018490">
    <property type="entry name" value="cNMP-bd_dom_sf"/>
</dbReference>
<comment type="subcellular location">
    <subcellularLocation>
        <location evidence="1">Cell membrane</location>
        <topology evidence="1">Multi-pass membrane protein</topology>
    </subcellularLocation>
</comment>
<evidence type="ECO:0000256" key="5">
    <source>
        <dbReference type="ARBA" id="ARBA00022989"/>
    </source>
</evidence>
<dbReference type="SUPFAM" id="SSF51206">
    <property type="entry name" value="cAMP-binding domain-like"/>
    <property type="match status" value="1"/>
</dbReference>
<feature type="transmembrane region" description="Helical" evidence="10">
    <location>
        <begin position="170"/>
        <end position="191"/>
    </location>
</feature>
<keyword evidence="6" id="KW-0915">Sodium</keyword>
<evidence type="ECO:0000256" key="7">
    <source>
        <dbReference type="ARBA" id="ARBA00023065"/>
    </source>
</evidence>
<keyword evidence="7" id="KW-0406">Ion transport</keyword>
<dbReference type="SMART" id="SM00100">
    <property type="entry name" value="cNMP"/>
    <property type="match status" value="1"/>
</dbReference>
<evidence type="ECO:0000256" key="8">
    <source>
        <dbReference type="ARBA" id="ARBA00023136"/>
    </source>
</evidence>
<keyword evidence="5 10" id="KW-1133">Transmembrane helix</keyword>
<feature type="transmembrane region" description="Helical" evidence="10">
    <location>
        <begin position="244"/>
        <end position="272"/>
    </location>
</feature>
<sequence length="832" mass="91272">MDIVIVITIVVSLFAVIGFAEPLAARLRLPYTVILAMLGVLIGVSATFFLRTHLTDALNPVAEAILSFPIRSNVFLYLFLPTLLFQATLGMNLRRVIDDWVPILVMAVVAVVVATLFVGYALSWVSALPLAGCLLIGAIISTTDPSAVVSIFRSFAAPSRLVRIIEGESLLNDAAAIALFGLFMGFVTLGMPDPNLGDALARFPLLMLGGAVTGWIVARIALWSMALFANYDRAQISISVALPYLAYIIAEQSVGASGVIAVVVSGLTLAFLGPGRLSPASWGNLREVWDLLAHWSGSLIFILAALLIPRMLEEVRLSDFWLLAVVILAATAARAAVLYGLLPVLNQLRLSPPVERPYRTAILWGGLRGAVTLALALAVTESLRIPLELKRLVGILATGYVLFTLIVQGTTLRMVIAWLGLDRLSPLDEALSRQVVAVSLQTVREDIAETSRNYELTHDIVRSEAKQFGERLEDAVRAAEESKDILDRDRITLGLIALAGAERDTILSCRRERTISARMSEQLLNGADRLIESTRTNGRTGYRKAAQQSTNYGPSFRLALLLHNTFRLPGMLARMTADRFEFLLSLKLILRDLDDFIGGRIRRIHGRRVADLLAELLARRIETVDTALEGLRLQYPGYADELERRFIRRTALRLETREYAAMRDDGLIGSELFIALMQDVATRESDVEERPKLDIAVQKAELARQVPIFASLGDSDLRRLARVLKTTFVDAGELIVARNSPPKGVFFIALGAVELKGAGHTWRLGRGEMFGQMAILTQKPFRTDARAIAPSILLVLDEARFRRLLAKNQTLQEAVTAGAAKRGLELPMDFGG</sequence>
<dbReference type="CDD" id="cd00038">
    <property type="entry name" value="CAP_ED"/>
    <property type="match status" value="1"/>
</dbReference>
<keyword evidence="8 10" id="KW-0472">Membrane</keyword>
<evidence type="ECO:0000256" key="1">
    <source>
        <dbReference type="ARBA" id="ARBA00004651"/>
    </source>
</evidence>
<feature type="transmembrane region" description="Helical" evidence="10">
    <location>
        <begin position="320"/>
        <end position="341"/>
    </location>
</feature>
<name>A0ABW8UP31_9RHOB</name>
<protein>
    <submittedName>
        <fullName evidence="12">Cation:proton antiporter</fullName>
    </submittedName>
</protein>
<dbReference type="Gene3D" id="2.60.120.10">
    <property type="entry name" value="Jelly Rolls"/>
    <property type="match status" value="1"/>
</dbReference>
<keyword evidence="4 10" id="KW-0812">Transmembrane</keyword>
<proteinExistence type="predicted"/>
<feature type="transmembrane region" description="Helical" evidence="10">
    <location>
        <begin position="6"/>
        <end position="24"/>
    </location>
</feature>
<evidence type="ECO:0000256" key="3">
    <source>
        <dbReference type="ARBA" id="ARBA00022475"/>
    </source>
</evidence>
<dbReference type="EMBL" id="JBHDIY010000002">
    <property type="protein sequence ID" value="MFL4468697.1"/>
    <property type="molecule type" value="Genomic_DNA"/>
</dbReference>
<accession>A0ABW8UP31</accession>
<keyword evidence="13" id="KW-1185">Reference proteome</keyword>
<dbReference type="RefSeq" id="WP_407594130.1">
    <property type="nucleotide sequence ID" value="NZ_JBHDIY010000002.1"/>
</dbReference>
<evidence type="ECO:0000256" key="2">
    <source>
        <dbReference type="ARBA" id="ARBA00022448"/>
    </source>
</evidence>
<dbReference type="PROSITE" id="PS50042">
    <property type="entry name" value="CNMP_BINDING_3"/>
    <property type="match status" value="1"/>
</dbReference>
<dbReference type="Pfam" id="PF00027">
    <property type="entry name" value="cNMP_binding"/>
    <property type="match status" value="1"/>
</dbReference>
<dbReference type="InterPro" id="IPR018422">
    <property type="entry name" value="Cation/H_exchanger_CPA1"/>
</dbReference>
<dbReference type="Gene3D" id="6.10.140.1330">
    <property type="match status" value="1"/>
</dbReference>
<dbReference type="Proteomes" id="UP001627408">
    <property type="component" value="Unassembled WGS sequence"/>
</dbReference>
<feature type="transmembrane region" description="Helical" evidence="10">
    <location>
        <begin position="100"/>
        <end position="122"/>
    </location>
</feature>
<feature type="transmembrane region" description="Helical" evidence="10">
    <location>
        <begin position="292"/>
        <end position="308"/>
    </location>
</feature>
<comment type="caution">
    <text evidence="12">The sequence shown here is derived from an EMBL/GenBank/DDBJ whole genome shotgun (WGS) entry which is preliminary data.</text>
</comment>
<evidence type="ECO:0000256" key="9">
    <source>
        <dbReference type="ARBA" id="ARBA00023201"/>
    </source>
</evidence>
<evidence type="ECO:0000259" key="11">
    <source>
        <dbReference type="PROSITE" id="PS50042"/>
    </source>
</evidence>
<dbReference type="PANTHER" id="PTHR10110">
    <property type="entry name" value="SODIUM/HYDROGEN EXCHANGER"/>
    <property type="match status" value="1"/>
</dbReference>
<feature type="transmembrane region" description="Helical" evidence="10">
    <location>
        <begin position="74"/>
        <end position="93"/>
    </location>
</feature>
<evidence type="ECO:0000313" key="12">
    <source>
        <dbReference type="EMBL" id="MFL4468697.1"/>
    </source>
</evidence>
<gene>
    <name evidence="12" type="ORF">ACERZ8_01965</name>
</gene>
<dbReference type="InterPro" id="IPR014710">
    <property type="entry name" value="RmlC-like_jellyroll"/>
</dbReference>
<keyword evidence="3" id="KW-1003">Cell membrane</keyword>
<dbReference type="PANTHER" id="PTHR10110:SF86">
    <property type="entry name" value="SODIUM_HYDROGEN EXCHANGER 7"/>
    <property type="match status" value="1"/>
</dbReference>
<reference evidence="12 13" key="1">
    <citation type="submission" date="2024-08" db="EMBL/GenBank/DDBJ databases">
        <title>Tateyamaria sp. nov., isolated from marine algae.</title>
        <authorList>
            <person name="Choi B.J."/>
            <person name="Kim J.M."/>
            <person name="Lee J.K."/>
            <person name="Choi D.G."/>
            <person name="Bayburt H."/>
            <person name="Baek J.H."/>
            <person name="Han D.M."/>
            <person name="Jeon C.O."/>
        </authorList>
    </citation>
    <scope>NUCLEOTIDE SEQUENCE [LARGE SCALE GENOMIC DNA]</scope>
    <source>
        <strain evidence="12 13">KMU-156</strain>
    </source>
</reference>
<dbReference type="Pfam" id="PF00999">
    <property type="entry name" value="Na_H_Exchanger"/>
    <property type="match status" value="1"/>
</dbReference>
<keyword evidence="9" id="KW-0739">Sodium transport</keyword>
<organism evidence="12 13">
    <name type="scientific">Tateyamaria armeniaca</name>
    <dbReference type="NCBI Taxonomy" id="2518930"/>
    <lineage>
        <taxon>Bacteria</taxon>
        <taxon>Pseudomonadati</taxon>
        <taxon>Pseudomonadota</taxon>
        <taxon>Alphaproteobacteria</taxon>
        <taxon>Rhodobacterales</taxon>
        <taxon>Roseobacteraceae</taxon>
        <taxon>Tateyamaria</taxon>
    </lineage>
</organism>
<feature type="transmembrane region" description="Helical" evidence="10">
    <location>
        <begin position="31"/>
        <end position="54"/>
    </location>
</feature>
<dbReference type="InterPro" id="IPR000595">
    <property type="entry name" value="cNMP-bd_dom"/>
</dbReference>
<keyword evidence="2" id="KW-0813">Transport</keyword>
<feature type="transmembrane region" description="Helical" evidence="10">
    <location>
        <begin position="203"/>
        <end position="223"/>
    </location>
</feature>